<comment type="subcellular location">
    <subcellularLocation>
        <location evidence="1 8">Cell membrane</location>
        <topology evidence="1 8">Multi-pass membrane protein</topology>
    </subcellularLocation>
</comment>
<feature type="transmembrane region" description="Helical" evidence="8">
    <location>
        <begin position="6"/>
        <end position="36"/>
    </location>
</feature>
<dbReference type="RefSeq" id="WP_207857963.1">
    <property type="nucleotide sequence ID" value="NZ_UPPP01000085.1"/>
</dbReference>
<gene>
    <name evidence="9" type="ORF">LUCI_3518</name>
</gene>
<evidence type="ECO:0000256" key="7">
    <source>
        <dbReference type="ARBA" id="ARBA00023136"/>
    </source>
</evidence>
<evidence type="ECO:0000313" key="9">
    <source>
        <dbReference type="EMBL" id="VBB08247.1"/>
    </source>
</evidence>
<keyword evidence="3" id="KW-0813">Transport</keyword>
<comment type="similarity">
    <text evidence="2 8">Belongs to the 4-toluene sulfonate uptake permease (TSUP) (TC 2.A.102) family.</text>
</comment>
<evidence type="ECO:0000256" key="4">
    <source>
        <dbReference type="ARBA" id="ARBA00022475"/>
    </source>
</evidence>
<proteinExistence type="inferred from homology"/>
<keyword evidence="6 8" id="KW-1133">Transmembrane helix</keyword>
<keyword evidence="7 8" id="KW-0472">Membrane</keyword>
<keyword evidence="4 8" id="KW-1003">Cell membrane</keyword>
<dbReference type="Pfam" id="PF01925">
    <property type="entry name" value="TauE"/>
    <property type="match status" value="1"/>
</dbReference>
<evidence type="ECO:0000313" key="10">
    <source>
        <dbReference type="Proteomes" id="UP000277811"/>
    </source>
</evidence>
<dbReference type="EMBL" id="UPPP01000085">
    <property type="protein sequence ID" value="VBB08247.1"/>
    <property type="molecule type" value="Genomic_DNA"/>
</dbReference>
<feature type="transmembrane region" description="Helical" evidence="8">
    <location>
        <begin position="225"/>
        <end position="246"/>
    </location>
</feature>
<keyword evidence="5 8" id="KW-0812">Transmembrane</keyword>
<accession>A0A498RBH2</accession>
<feature type="transmembrane region" description="Helical" evidence="8">
    <location>
        <begin position="125"/>
        <end position="154"/>
    </location>
</feature>
<dbReference type="PANTHER" id="PTHR30269:SF37">
    <property type="entry name" value="MEMBRANE TRANSPORTER PROTEIN"/>
    <property type="match status" value="1"/>
</dbReference>
<evidence type="ECO:0000256" key="8">
    <source>
        <dbReference type="RuleBase" id="RU363041"/>
    </source>
</evidence>
<keyword evidence="10" id="KW-1185">Reference proteome</keyword>
<name>A0A498RBH2_9FIRM</name>
<dbReference type="InterPro" id="IPR052017">
    <property type="entry name" value="TSUP"/>
</dbReference>
<dbReference type="GO" id="GO:0005886">
    <property type="term" value="C:plasma membrane"/>
    <property type="evidence" value="ECO:0007669"/>
    <property type="project" value="UniProtKB-SubCell"/>
</dbReference>
<sequence length="248" mass="27320">MDITMIYVWLTVFFAAMAQSITGFGFAVVGAPLLLLVMEPKQVVSLMLMGAFVLNCMVISQTRGQGDLKMVWLMFLASLFGILPGVYVLKVIDVSVLKLYIGIIIILVSISMFGNYAVPLKRPRLAILLVGIISGFMGGSTSMSGPPVALFLMNQQQDKQAFRANTVRYFCLCNITTLFIMYYAGTLDANILRHSPYLLSGVVLGVCFGERIFRRMAPQVFRQIAAAVVFLSGVMSVGGEIIKWIYPQ</sequence>
<dbReference type="Proteomes" id="UP000277811">
    <property type="component" value="Unassembled WGS sequence"/>
</dbReference>
<dbReference type="AlphaFoldDB" id="A0A498RBH2"/>
<reference evidence="9 10" key="1">
    <citation type="submission" date="2018-06" db="EMBL/GenBank/DDBJ databases">
        <authorList>
            <person name="Strepis N."/>
        </authorList>
    </citation>
    <scope>NUCLEOTIDE SEQUENCE [LARGE SCALE GENOMIC DNA]</scope>
    <source>
        <strain evidence="9">LUCI</strain>
    </source>
</reference>
<feature type="transmembrane region" description="Helical" evidence="8">
    <location>
        <begin position="72"/>
        <end position="92"/>
    </location>
</feature>
<dbReference type="InterPro" id="IPR002781">
    <property type="entry name" value="TM_pro_TauE-like"/>
</dbReference>
<feature type="transmembrane region" description="Helical" evidence="8">
    <location>
        <begin position="197"/>
        <end position="213"/>
    </location>
</feature>
<feature type="transmembrane region" description="Helical" evidence="8">
    <location>
        <begin position="99"/>
        <end position="119"/>
    </location>
</feature>
<protein>
    <recommendedName>
        <fullName evidence="8">Probable membrane transporter protein</fullName>
    </recommendedName>
</protein>
<dbReference type="PANTHER" id="PTHR30269">
    <property type="entry name" value="TRANSMEMBRANE PROTEIN YFCA"/>
    <property type="match status" value="1"/>
</dbReference>
<evidence type="ECO:0000256" key="6">
    <source>
        <dbReference type="ARBA" id="ARBA00022989"/>
    </source>
</evidence>
<feature type="transmembrane region" description="Helical" evidence="8">
    <location>
        <begin position="166"/>
        <end position="185"/>
    </location>
</feature>
<evidence type="ECO:0000256" key="5">
    <source>
        <dbReference type="ARBA" id="ARBA00022692"/>
    </source>
</evidence>
<evidence type="ECO:0000256" key="3">
    <source>
        <dbReference type="ARBA" id="ARBA00022448"/>
    </source>
</evidence>
<feature type="transmembrane region" description="Helical" evidence="8">
    <location>
        <begin position="43"/>
        <end position="60"/>
    </location>
</feature>
<evidence type="ECO:0000256" key="2">
    <source>
        <dbReference type="ARBA" id="ARBA00009142"/>
    </source>
</evidence>
<organism evidence="9 10">
    <name type="scientific">Lucifera butyrica</name>
    <dbReference type="NCBI Taxonomy" id="1351585"/>
    <lineage>
        <taxon>Bacteria</taxon>
        <taxon>Bacillati</taxon>
        <taxon>Bacillota</taxon>
        <taxon>Negativicutes</taxon>
        <taxon>Veillonellales</taxon>
        <taxon>Veillonellaceae</taxon>
        <taxon>Lucifera</taxon>
    </lineage>
</organism>
<evidence type="ECO:0000256" key="1">
    <source>
        <dbReference type="ARBA" id="ARBA00004651"/>
    </source>
</evidence>